<keyword evidence="2 13" id="KW-0963">Cytoplasm</keyword>
<dbReference type="GO" id="GO:0000287">
    <property type="term" value="F:magnesium ion binding"/>
    <property type="evidence" value="ECO:0007669"/>
    <property type="project" value="UniProtKB-UniRule"/>
</dbReference>
<dbReference type="PRINTS" id="PR00696">
    <property type="entry name" value="RSOLVASERUVC"/>
</dbReference>
<dbReference type="NCBIfam" id="NF000711">
    <property type="entry name" value="PRK00039.2-1"/>
    <property type="match status" value="1"/>
</dbReference>
<dbReference type="EMBL" id="LPVJ01000070">
    <property type="protein sequence ID" value="KUO94845.1"/>
    <property type="molecule type" value="Genomic_DNA"/>
</dbReference>
<dbReference type="CDD" id="cd16962">
    <property type="entry name" value="RuvC"/>
    <property type="match status" value="1"/>
</dbReference>
<reference evidence="15 16" key="1">
    <citation type="submission" date="2015-12" db="EMBL/GenBank/DDBJ databases">
        <title>Draft genome sequence of Acidibacillus ferrooxidans ITV001, isolated from a chalcopyrite acid mine drainage site in Brazil.</title>
        <authorList>
            <person name="Dall'Agnol H."/>
            <person name="Nancucheo I."/>
            <person name="Johnson B."/>
            <person name="Oliveira R."/>
            <person name="Leite L."/>
            <person name="Pylro V."/>
            <person name="Nunes G.L."/>
            <person name="Tzotzos G."/>
            <person name="Fernandes G.R."/>
            <person name="Dutra J."/>
            <person name="Orellana S.C."/>
            <person name="Oliveira G."/>
        </authorList>
    </citation>
    <scope>NUCLEOTIDE SEQUENCE [LARGE SCALE GENOMIC DNA]</scope>
    <source>
        <strain evidence="16">ITV01</strain>
    </source>
</reference>
<dbReference type="GO" id="GO:0048476">
    <property type="term" value="C:Holliday junction resolvase complex"/>
    <property type="evidence" value="ECO:0007669"/>
    <property type="project" value="UniProtKB-UniRule"/>
</dbReference>
<comment type="caution">
    <text evidence="15">The sequence shown here is derived from an EMBL/GenBank/DDBJ whole genome shotgun (WGS) entry which is preliminary data.</text>
</comment>
<feature type="binding site" evidence="13">
    <location>
        <position position="7"/>
    </location>
    <ligand>
        <name>Mg(2+)</name>
        <dbReference type="ChEBI" id="CHEBI:18420"/>
        <label>1</label>
    </ligand>
</feature>
<dbReference type="OrthoDB" id="9805499at2"/>
<keyword evidence="10 13" id="KW-0233">DNA recombination</keyword>
<comment type="catalytic activity">
    <reaction evidence="12 13">
        <text>Endonucleolytic cleavage at a junction such as a reciprocal single-stranded crossover between two homologous DNA duplexes (Holliday junction).</text>
        <dbReference type="EC" id="3.1.21.10"/>
    </reaction>
</comment>
<dbReference type="GO" id="GO:0006310">
    <property type="term" value="P:DNA recombination"/>
    <property type="evidence" value="ECO:0007669"/>
    <property type="project" value="UniProtKB-UniRule"/>
</dbReference>
<accession>A0A101XNS6</accession>
<dbReference type="SUPFAM" id="SSF53098">
    <property type="entry name" value="Ribonuclease H-like"/>
    <property type="match status" value="1"/>
</dbReference>
<feature type="active site" evidence="13">
    <location>
        <position position="67"/>
    </location>
</feature>
<keyword evidence="9 13" id="KW-0238">DNA-binding</keyword>
<evidence type="ECO:0000256" key="2">
    <source>
        <dbReference type="ARBA" id="ARBA00022490"/>
    </source>
</evidence>
<dbReference type="Gene3D" id="3.30.420.10">
    <property type="entry name" value="Ribonuclease H-like superfamily/Ribonuclease H"/>
    <property type="match status" value="1"/>
</dbReference>
<feature type="active site" evidence="13">
    <location>
        <position position="7"/>
    </location>
</feature>
<keyword evidence="11 13" id="KW-0234">DNA repair</keyword>
<keyword evidence="3 13" id="KW-0540">Nuclease</keyword>
<keyword evidence="16" id="KW-1185">Reference proteome</keyword>
<feature type="binding site" evidence="13">
    <location>
        <position position="67"/>
    </location>
    <ligand>
        <name>Mg(2+)</name>
        <dbReference type="ChEBI" id="CHEBI:18420"/>
        <label>2</label>
    </ligand>
</feature>
<dbReference type="AlphaFoldDB" id="A0A101XNS6"/>
<dbReference type="InterPro" id="IPR020563">
    <property type="entry name" value="X-over_junc_endoDNase_Mg_BS"/>
</dbReference>
<gene>
    <name evidence="13" type="primary">ruvC</name>
    <name evidence="15" type="ORF">ATW55_10590</name>
</gene>
<evidence type="ECO:0000256" key="4">
    <source>
        <dbReference type="ARBA" id="ARBA00022723"/>
    </source>
</evidence>
<dbReference type="FunFam" id="3.30.420.10:FF:000002">
    <property type="entry name" value="Crossover junction endodeoxyribonuclease RuvC"/>
    <property type="match status" value="1"/>
</dbReference>
<dbReference type="GO" id="GO:0003677">
    <property type="term" value="F:DNA binding"/>
    <property type="evidence" value="ECO:0007669"/>
    <property type="project" value="UniProtKB-KW"/>
</dbReference>
<keyword evidence="5 13" id="KW-0255">Endonuclease</keyword>
<evidence type="ECO:0000256" key="8">
    <source>
        <dbReference type="ARBA" id="ARBA00022842"/>
    </source>
</evidence>
<proteinExistence type="inferred from homology"/>
<evidence type="ECO:0000256" key="1">
    <source>
        <dbReference type="ARBA" id="ARBA00009518"/>
    </source>
</evidence>
<feature type="binding site" evidence="13">
    <location>
        <position position="140"/>
    </location>
    <ligand>
        <name>Mg(2+)</name>
        <dbReference type="ChEBI" id="CHEBI:18420"/>
        <label>1</label>
    </ligand>
</feature>
<comment type="subcellular location">
    <subcellularLocation>
        <location evidence="13">Cytoplasm</location>
    </subcellularLocation>
</comment>
<evidence type="ECO:0000256" key="11">
    <source>
        <dbReference type="ARBA" id="ARBA00023204"/>
    </source>
</evidence>
<keyword evidence="4 13" id="KW-0479">Metal-binding</keyword>
<evidence type="ECO:0000256" key="10">
    <source>
        <dbReference type="ARBA" id="ARBA00023172"/>
    </source>
</evidence>
<dbReference type="EC" id="3.1.21.10" evidence="13 14"/>
<comment type="similarity">
    <text evidence="1 13">Belongs to the RuvC family.</text>
</comment>
<evidence type="ECO:0000256" key="3">
    <source>
        <dbReference type="ARBA" id="ARBA00022722"/>
    </source>
</evidence>
<sequence length="186" mass="20169">MRILGIDPGFGRTGFGVIDVVGHSYRMVEAGCIETSPKTPIGERLAAIYDAIVTLIHKHAPEEFAVEQLFFARNVTTALTAAEARGVVLLAAQKAGLRVGEYTPLQVKQAVSGYGRADKKQVQEMVKVLLSLRDIIKPDDAADALAVAITHAHFAVYNENMARVQASAQQASTLVPQTKATRRKWT</sequence>
<dbReference type="HAMAP" id="MF_00034">
    <property type="entry name" value="RuvC"/>
    <property type="match status" value="1"/>
</dbReference>
<name>A0A101XNS6_9BACL</name>
<feature type="active site" evidence="13">
    <location>
        <position position="140"/>
    </location>
</feature>
<comment type="subunit">
    <text evidence="13">Homodimer which binds Holliday junction (HJ) DNA. The HJ becomes 2-fold symmetrical on binding to RuvC with unstacked arms; it has a different conformation from HJ DNA in complex with RuvA. In the full resolvosome a probable DNA-RuvA(4)-RuvB(12)-RuvC(2) complex forms which resolves the HJ.</text>
</comment>
<evidence type="ECO:0000256" key="9">
    <source>
        <dbReference type="ARBA" id="ARBA00023125"/>
    </source>
</evidence>
<dbReference type="InterPro" id="IPR012337">
    <property type="entry name" value="RNaseH-like_sf"/>
</dbReference>
<evidence type="ECO:0000256" key="12">
    <source>
        <dbReference type="ARBA" id="ARBA00029354"/>
    </source>
</evidence>
<comment type="cofactor">
    <cofactor evidence="13">
        <name>Mg(2+)</name>
        <dbReference type="ChEBI" id="CHEBI:18420"/>
    </cofactor>
    <text evidence="13">Binds 2 Mg(2+) ion per subunit.</text>
</comment>
<dbReference type="PANTHER" id="PTHR30194">
    <property type="entry name" value="CROSSOVER JUNCTION ENDODEOXYRIBONUCLEASE RUVC"/>
    <property type="match status" value="1"/>
</dbReference>
<evidence type="ECO:0000313" key="16">
    <source>
        <dbReference type="Proteomes" id="UP000053557"/>
    </source>
</evidence>
<dbReference type="Proteomes" id="UP000053557">
    <property type="component" value="Unassembled WGS sequence"/>
</dbReference>
<dbReference type="PROSITE" id="PS01321">
    <property type="entry name" value="RUVC"/>
    <property type="match status" value="1"/>
</dbReference>
<evidence type="ECO:0000256" key="7">
    <source>
        <dbReference type="ARBA" id="ARBA00022801"/>
    </source>
</evidence>
<organism evidence="15 16">
    <name type="scientific">Ferroacidibacillus organovorans</name>
    <dbReference type="NCBI Taxonomy" id="1765683"/>
    <lineage>
        <taxon>Bacteria</taxon>
        <taxon>Bacillati</taxon>
        <taxon>Bacillota</taxon>
        <taxon>Bacilli</taxon>
        <taxon>Bacillales</taxon>
        <taxon>Alicyclobacillaceae</taxon>
        <taxon>Ferroacidibacillus</taxon>
    </lineage>
</organism>
<dbReference type="InterPro" id="IPR036397">
    <property type="entry name" value="RNaseH_sf"/>
</dbReference>
<comment type="function">
    <text evidence="13">The RuvA-RuvB-RuvC complex processes Holliday junction (HJ) DNA during genetic recombination and DNA repair. Endonuclease that resolves HJ intermediates. Cleaves cruciform DNA by making single-stranded nicks across the HJ at symmetrical positions within the homologous arms, yielding a 5'-phosphate and a 3'-hydroxyl group; requires a central core of homology in the junction. The consensus cleavage sequence is 5'-(A/T)TT(C/G)-3'. Cleavage occurs on the 3'-side of the TT dinucleotide at the point of strand exchange. HJ branch migration catalyzed by RuvA-RuvB allows RuvC to scan DNA until it finds its consensus sequence, where it cleaves and resolves the cruciform DNA.</text>
</comment>
<evidence type="ECO:0000256" key="6">
    <source>
        <dbReference type="ARBA" id="ARBA00022763"/>
    </source>
</evidence>
<dbReference type="Pfam" id="PF02075">
    <property type="entry name" value="RuvC"/>
    <property type="match status" value="1"/>
</dbReference>
<dbReference type="GO" id="GO:0005737">
    <property type="term" value="C:cytoplasm"/>
    <property type="evidence" value="ECO:0007669"/>
    <property type="project" value="UniProtKB-SubCell"/>
</dbReference>
<protein>
    <recommendedName>
        <fullName evidence="13 14">Crossover junction endodeoxyribonuclease RuvC</fullName>
        <ecNumber evidence="13 14">3.1.21.10</ecNumber>
    </recommendedName>
    <alternativeName>
        <fullName evidence="13">Holliday junction nuclease RuvC</fullName>
    </alternativeName>
    <alternativeName>
        <fullName evidence="13">Holliday junction resolvase RuvC</fullName>
    </alternativeName>
</protein>
<keyword evidence="8 13" id="KW-0460">Magnesium</keyword>
<dbReference type="NCBIfam" id="TIGR00228">
    <property type="entry name" value="ruvC"/>
    <property type="match status" value="1"/>
</dbReference>
<dbReference type="RefSeq" id="WP_067719617.1">
    <property type="nucleotide sequence ID" value="NZ_LPVJ01000070.1"/>
</dbReference>
<evidence type="ECO:0000256" key="14">
    <source>
        <dbReference type="NCBIfam" id="TIGR00228"/>
    </source>
</evidence>
<dbReference type="GO" id="GO:0008821">
    <property type="term" value="F:crossover junction DNA endonuclease activity"/>
    <property type="evidence" value="ECO:0007669"/>
    <property type="project" value="UniProtKB-UniRule"/>
</dbReference>
<evidence type="ECO:0000256" key="5">
    <source>
        <dbReference type="ARBA" id="ARBA00022759"/>
    </source>
</evidence>
<dbReference type="GO" id="GO:0006281">
    <property type="term" value="P:DNA repair"/>
    <property type="evidence" value="ECO:0007669"/>
    <property type="project" value="UniProtKB-UniRule"/>
</dbReference>
<keyword evidence="7 13" id="KW-0378">Hydrolase</keyword>
<evidence type="ECO:0000313" key="15">
    <source>
        <dbReference type="EMBL" id="KUO94845.1"/>
    </source>
</evidence>
<evidence type="ECO:0000256" key="13">
    <source>
        <dbReference type="HAMAP-Rule" id="MF_00034"/>
    </source>
</evidence>
<keyword evidence="6 13" id="KW-0227">DNA damage</keyword>
<dbReference type="PANTHER" id="PTHR30194:SF3">
    <property type="entry name" value="CROSSOVER JUNCTION ENDODEOXYRIBONUCLEASE RUVC"/>
    <property type="match status" value="1"/>
</dbReference>
<dbReference type="InterPro" id="IPR002176">
    <property type="entry name" value="X-over_junc_endoDNase_RuvC"/>
</dbReference>